<dbReference type="InterPro" id="IPR044725">
    <property type="entry name" value="CBSX3_CBS_dom"/>
</dbReference>
<dbReference type="InterPro" id="IPR046342">
    <property type="entry name" value="CBS_dom_sf"/>
</dbReference>
<dbReference type="SMART" id="SM00116">
    <property type="entry name" value="CBS"/>
    <property type="match status" value="2"/>
</dbReference>
<name>A0A5B7ZUV0_9BACT</name>
<keyword evidence="5" id="KW-1185">Reference proteome</keyword>
<sequence length="143" mass="16477">MGTVRHILQRKPKNLFYVEPTFTVYQALEQMVEQNVGALMVMHDGHLLGIFTERDYARKVILRGKASKHTHVEEIMSEHPVVVSPNDSVEECMKLMTSRYIRHLPVLENDTVIGLISIGDIVKYIIDEQKFIIENLEHYISGT</sequence>
<dbReference type="KEGG" id="hyj:FHG12_00970"/>
<dbReference type="PANTHER" id="PTHR43080">
    <property type="entry name" value="CBS DOMAIN-CONTAINING PROTEIN CBSX3, MITOCHONDRIAL"/>
    <property type="match status" value="1"/>
</dbReference>
<evidence type="ECO:0000313" key="5">
    <source>
        <dbReference type="Proteomes" id="UP000305398"/>
    </source>
</evidence>
<evidence type="ECO:0000256" key="2">
    <source>
        <dbReference type="PROSITE-ProRule" id="PRU00703"/>
    </source>
</evidence>
<reference evidence="4 5" key="1">
    <citation type="submission" date="2019-06" db="EMBL/GenBank/DDBJ databases">
        <authorList>
            <person name="Srinivasan S."/>
        </authorList>
    </citation>
    <scope>NUCLEOTIDE SEQUENCE [LARGE SCALE GENOMIC DNA]</scope>
    <source>
        <strain evidence="4 5">17J68-5</strain>
    </source>
</reference>
<dbReference type="EMBL" id="CP040896">
    <property type="protein sequence ID" value="QDA58758.1"/>
    <property type="molecule type" value="Genomic_DNA"/>
</dbReference>
<evidence type="ECO:0000313" key="4">
    <source>
        <dbReference type="EMBL" id="QDA58758.1"/>
    </source>
</evidence>
<keyword evidence="1 2" id="KW-0129">CBS domain</keyword>
<dbReference type="OrthoDB" id="9802114at2"/>
<dbReference type="CDD" id="cd04623">
    <property type="entry name" value="CBS_pair_bac_euk"/>
    <property type="match status" value="1"/>
</dbReference>
<dbReference type="Pfam" id="PF00571">
    <property type="entry name" value="CBS"/>
    <property type="match status" value="2"/>
</dbReference>
<dbReference type="AlphaFoldDB" id="A0A5B7ZUV0"/>
<organism evidence="4 5">
    <name type="scientific">Hymenobacter jejuensis</name>
    <dbReference type="NCBI Taxonomy" id="2502781"/>
    <lineage>
        <taxon>Bacteria</taxon>
        <taxon>Pseudomonadati</taxon>
        <taxon>Bacteroidota</taxon>
        <taxon>Cytophagia</taxon>
        <taxon>Cytophagales</taxon>
        <taxon>Hymenobacteraceae</taxon>
        <taxon>Hymenobacter</taxon>
    </lineage>
</organism>
<gene>
    <name evidence="4" type="ORF">FHG12_00970</name>
</gene>
<dbReference type="PROSITE" id="PS51371">
    <property type="entry name" value="CBS"/>
    <property type="match status" value="2"/>
</dbReference>
<accession>A0A5B7ZUV0</accession>
<evidence type="ECO:0000259" key="3">
    <source>
        <dbReference type="PROSITE" id="PS51371"/>
    </source>
</evidence>
<dbReference type="Proteomes" id="UP000305398">
    <property type="component" value="Chromosome"/>
</dbReference>
<protein>
    <submittedName>
        <fullName evidence="4">CBS domain-containing protein</fullName>
    </submittedName>
</protein>
<dbReference type="SUPFAM" id="SSF54631">
    <property type="entry name" value="CBS-domain pair"/>
    <property type="match status" value="1"/>
</dbReference>
<dbReference type="Gene3D" id="3.10.580.10">
    <property type="entry name" value="CBS-domain"/>
    <property type="match status" value="1"/>
</dbReference>
<dbReference type="PANTHER" id="PTHR43080:SF2">
    <property type="entry name" value="CBS DOMAIN-CONTAINING PROTEIN"/>
    <property type="match status" value="1"/>
</dbReference>
<proteinExistence type="predicted"/>
<evidence type="ECO:0000256" key="1">
    <source>
        <dbReference type="ARBA" id="ARBA00023122"/>
    </source>
</evidence>
<feature type="domain" description="CBS" evidence="3">
    <location>
        <begin position="10"/>
        <end position="67"/>
    </location>
</feature>
<feature type="domain" description="CBS" evidence="3">
    <location>
        <begin position="76"/>
        <end position="131"/>
    </location>
</feature>
<dbReference type="InterPro" id="IPR000644">
    <property type="entry name" value="CBS_dom"/>
</dbReference>
<dbReference type="InterPro" id="IPR051257">
    <property type="entry name" value="Diverse_CBS-Domain"/>
</dbReference>